<feature type="domain" description="C2H2-type" evidence="9">
    <location>
        <begin position="44"/>
        <end position="71"/>
    </location>
</feature>
<feature type="compositionally biased region" description="Low complexity" evidence="7">
    <location>
        <begin position="124"/>
        <end position="140"/>
    </location>
</feature>
<gene>
    <name evidence="10" type="ORF">V5O48_003692</name>
</gene>
<organism evidence="10 11">
    <name type="scientific">Marasmius crinis-equi</name>
    <dbReference type="NCBI Taxonomy" id="585013"/>
    <lineage>
        <taxon>Eukaryota</taxon>
        <taxon>Fungi</taxon>
        <taxon>Dikarya</taxon>
        <taxon>Basidiomycota</taxon>
        <taxon>Agaricomycotina</taxon>
        <taxon>Agaricomycetes</taxon>
        <taxon>Agaricomycetidae</taxon>
        <taxon>Agaricales</taxon>
        <taxon>Marasmiineae</taxon>
        <taxon>Marasmiaceae</taxon>
        <taxon>Marasmius</taxon>
    </lineage>
</organism>
<evidence type="ECO:0000256" key="1">
    <source>
        <dbReference type="ARBA" id="ARBA00022723"/>
    </source>
</evidence>
<accession>A0ABR3FS41</accession>
<evidence type="ECO:0000256" key="4">
    <source>
        <dbReference type="ARBA" id="ARBA00023163"/>
    </source>
</evidence>
<keyword evidence="1" id="KW-0479">Metal-binding</keyword>
<dbReference type="InterPro" id="IPR001138">
    <property type="entry name" value="Zn2Cys6_DnaBD"/>
</dbReference>
<dbReference type="EMBL" id="JBAHYK010000108">
    <property type="protein sequence ID" value="KAL0578281.1"/>
    <property type="molecule type" value="Genomic_DNA"/>
</dbReference>
<keyword evidence="6" id="KW-0863">Zinc-finger</keyword>
<dbReference type="PROSITE" id="PS00028">
    <property type="entry name" value="ZINC_FINGER_C2H2_1"/>
    <property type="match status" value="1"/>
</dbReference>
<dbReference type="SUPFAM" id="SSF57667">
    <property type="entry name" value="beta-beta-alpha zinc fingers"/>
    <property type="match status" value="1"/>
</dbReference>
<protein>
    <submittedName>
        <fullName evidence="10">Uncharacterized protein</fullName>
    </submittedName>
</protein>
<dbReference type="Gene3D" id="4.10.240.10">
    <property type="entry name" value="Zn(2)-C6 fungal-type DNA-binding domain"/>
    <property type="match status" value="1"/>
</dbReference>
<dbReference type="SMART" id="SM00066">
    <property type="entry name" value="GAL4"/>
    <property type="match status" value="1"/>
</dbReference>
<dbReference type="InterPro" id="IPR036236">
    <property type="entry name" value="Znf_C2H2_sf"/>
</dbReference>
<name>A0ABR3FS41_9AGAR</name>
<evidence type="ECO:0000256" key="5">
    <source>
        <dbReference type="ARBA" id="ARBA00023242"/>
    </source>
</evidence>
<dbReference type="Gene3D" id="3.30.160.60">
    <property type="entry name" value="Classic Zinc Finger"/>
    <property type="match status" value="2"/>
</dbReference>
<dbReference type="PRINTS" id="PR00755">
    <property type="entry name" value="AFLATOXINBRP"/>
</dbReference>
<evidence type="ECO:0000259" key="8">
    <source>
        <dbReference type="PROSITE" id="PS50048"/>
    </source>
</evidence>
<keyword evidence="5" id="KW-0539">Nucleus</keyword>
<evidence type="ECO:0000313" key="11">
    <source>
        <dbReference type="Proteomes" id="UP001465976"/>
    </source>
</evidence>
<dbReference type="Pfam" id="PF00172">
    <property type="entry name" value="Zn_clus"/>
    <property type="match status" value="1"/>
</dbReference>
<dbReference type="Pfam" id="PF00096">
    <property type="entry name" value="zf-C2H2"/>
    <property type="match status" value="1"/>
</dbReference>
<feature type="domain" description="C2H2-type" evidence="9">
    <location>
        <begin position="16"/>
        <end position="43"/>
    </location>
</feature>
<evidence type="ECO:0000256" key="6">
    <source>
        <dbReference type="PROSITE-ProRule" id="PRU00042"/>
    </source>
</evidence>
<dbReference type="SMART" id="SM00355">
    <property type="entry name" value="ZnF_C2H2"/>
    <property type="match status" value="2"/>
</dbReference>
<dbReference type="SUPFAM" id="SSF57701">
    <property type="entry name" value="Zn2/Cys6 DNA-binding domain"/>
    <property type="match status" value="1"/>
</dbReference>
<dbReference type="CDD" id="cd00067">
    <property type="entry name" value="GAL4"/>
    <property type="match status" value="1"/>
</dbReference>
<dbReference type="PROSITE" id="PS00463">
    <property type="entry name" value="ZN2_CY6_FUNGAL_1"/>
    <property type="match status" value="1"/>
</dbReference>
<feature type="domain" description="Zn(2)-C6 fungal-type" evidence="8">
    <location>
        <begin position="75"/>
        <end position="105"/>
    </location>
</feature>
<evidence type="ECO:0000313" key="10">
    <source>
        <dbReference type="EMBL" id="KAL0578281.1"/>
    </source>
</evidence>
<reference evidence="10 11" key="1">
    <citation type="submission" date="2024-02" db="EMBL/GenBank/DDBJ databases">
        <title>A draft genome for the cacao thread blight pathogen Marasmius crinis-equi.</title>
        <authorList>
            <person name="Cohen S.P."/>
            <person name="Baruah I.K."/>
            <person name="Amoako-Attah I."/>
            <person name="Bukari Y."/>
            <person name="Meinhardt L.W."/>
            <person name="Bailey B.A."/>
        </authorList>
    </citation>
    <scope>NUCLEOTIDE SEQUENCE [LARGE SCALE GENOMIC DNA]</scope>
    <source>
        <strain evidence="10 11">GH-76</strain>
    </source>
</reference>
<keyword evidence="3" id="KW-0805">Transcription regulation</keyword>
<evidence type="ECO:0000256" key="2">
    <source>
        <dbReference type="ARBA" id="ARBA00022833"/>
    </source>
</evidence>
<proteinExistence type="predicted"/>
<dbReference type="PROSITE" id="PS50048">
    <property type="entry name" value="ZN2_CY6_FUNGAL_2"/>
    <property type="match status" value="1"/>
</dbReference>
<dbReference type="InterPro" id="IPR013087">
    <property type="entry name" value="Znf_C2H2_type"/>
</dbReference>
<dbReference type="Proteomes" id="UP001465976">
    <property type="component" value="Unassembled WGS sequence"/>
</dbReference>
<dbReference type="PANTHER" id="PTHR47660">
    <property type="entry name" value="TRANSCRIPTION FACTOR WITH C2H2 AND ZN(2)-CYS(6) DNA BINDING DOMAIN (EUROFUNG)-RELATED-RELATED"/>
    <property type="match status" value="1"/>
</dbReference>
<evidence type="ECO:0000259" key="9">
    <source>
        <dbReference type="PROSITE" id="PS50157"/>
    </source>
</evidence>
<dbReference type="InterPro" id="IPR036864">
    <property type="entry name" value="Zn2-C6_fun-type_DNA-bd_sf"/>
</dbReference>
<comment type="caution">
    <text evidence="10">The sequence shown here is derived from an EMBL/GenBank/DDBJ whole genome shotgun (WGS) entry which is preliminary data.</text>
</comment>
<sequence>MSTPAALLPARRAATKQCEVCQATFTRKTHLNRHMRSHTNDRSHVCKLCNSQFTRSDLLTRHKKICGGFRSRRKSCQACAKAKSRCDLKTPSCSKCMTRGIACEYVTGPAARKNLGGPPQSTMSGPPSTFPPSSTGKSPFEFGINNGRRLSPASDASSTLFGSDSDSTSLCSTPADIWPMASTADIVSAMNSSLADNGSSYFNFTNGNLNYDYTGGANDSNPSEWTNFYSDIFTNSAPSKAGWPLEDVGYSPPDVPLDSSYPFPDSLDNAWHLDMMQQTDLPPYFPPQYSPPRSSLEANLYPNPPPSVSPQHVPLEIREPVQADYAQPPVEHFNPVSDFLNQLPMIHSPTWTANDKPEGLIKAMQACGALYLRTPESEKFVSDVLKEGREEIIMDFARQTDAVNQMYSILALVLIQTVGLFHASAEQRHSSAMYHTLLTTMISRNATFLKMLQWTPPLDLTSSLESVWRDWVRFETAKRIRCLLYLHDCCQSIYFATPQNSNLAVDLHLPCESALWNAQSAQEWYECLQMPSRYGSSAIRLKGVSFQQAWAGLVERRPPSVTAYTSTFGHLILIHQALAKIYLHMHSAWDNCDQGISAKLGPDSTVSQTVYAMQNVLQNWLLNWQYEMQQSYGTDTPATETPFSEDGLPFYWLAQVSLLTLCEGKEQQEVRSMIPDARYRVVKGWLARIRECLRSNRTAHAQFTNELMELRSQYTPVDMINVPPNYTEGLLQFFHSSSS</sequence>
<evidence type="ECO:0000256" key="3">
    <source>
        <dbReference type="ARBA" id="ARBA00023015"/>
    </source>
</evidence>
<feature type="region of interest" description="Disordered" evidence="7">
    <location>
        <begin position="114"/>
        <end position="148"/>
    </location>
</feature>
<keyword evidence="4" id="KW-0804">Transcription</keyword>
<keyword evidence="11" id="KW-1185">Reference proteome</keyword>
<evidence type="ECO:0000256" key="7">
    <source>
        <dbReference type="SAM" id="MobiDB-lite"/>
    </source>
</evidence>
<dbReference type="PROSITE" id="PS50157">
    <property type="entry name" value="ZINC_FINGER_C2H2_2"/>
    <property type="match status" value="2"/>
</dbReference>
<keyword evidence="2" id="KW-0862">Zinc</keyword>